<dbReference type="NCBIfam" id="TIGR01678">
    <property type="entry name" value="FAD_lactone_ox"/>
    <property type="match status" value="1"/>
</dbReference>
<dbReference type="EMBL" id="CAACVR010000027">
    <property type="protein sequence ID" value="VEU22777.1"/>
    <property type="molecule type" value="Genomic_DNA"/>
</dbReference>
<evidence type="ECO:0000259" key="11">
    <source>
        <dbReference type="PROSITE" id="PS51387"/>
    </source>
</evidence>
<keyword evidence="7 10" id="KW-0274">FAD</keyword>
<dbReference type="EC" id="1.1.3.37" evidence="4 10"/>
<dbReference type="Pfam" id="PF04030">
    <property type="entry name" value="ALO"/>
    <property type="match status" value="1"/>
</dbReference>
<dbReference type="Gene3D" id="3.30.465.10">
    <property type="match status" value="1"/>
</dbReference>
<name>A0A448YPH4_BRENA</name>
<evidence type="ECO:0000256" key="3">
    <source>
        <dbReference type="ARBA" id="ARBA00005466"/>
    </source>
</evidence>
<evidence type="ECO:0000256" key="7">
    <source>
        <dbReference type="ARBA" id="ARBA00022827"/>
    </source>
</evidence>
<dbReference type="GO" id="GO:0003885">
    <property type="term" value="F:D-arabinono-1,4-lactone oxidase activity"/>
    <property type="evidence" value="ECO:0007669"/>
    <property type="project" value="UniProtKB-UniRule"/>
</dbReference>
<dbReference type="Proteomes" id="UP000290900">
    <property type="component" value="Unassembled WGS sequence"/>
</dbReference>
<dbReference type="Gene3D" id="3.30.70.2520">
    <property type="match status" value="1"/>
</dbReference>
<feature type="domain" description="FAD-binding PCMH-type" evidence="11">
    <location>
        <begin position="24"/>
        <end position="198"/>
    </location>
</feature>
<dbReference type="Pfam" id="PF01565">
    <property type="entry name" value="FAD_binding_4"/>
    <property type="match status" value="1"/>
</dbReference>
<evidence type="ECO:0000313" key="13">
    <source>
        <dbReference type="Proteomes" id="UP000290900"/>
    </source>
</evidence>
<organism evidence="12 13">
    <name type="scientific">Brettanomyces naardenensis</name>
    <name type="common">Yeast</name>
    <dbReference type="NCBI Taxonomy" id="13370"/>
    <lineage>
        <taxon>Eukaryota</taxon>
        <taxon>Fungi</taxon>
        <taxon>Dikarya</taxon>
        <taxon>Ascomycota</taxon>
        <taxon>Saccharomycotina</taxon>
        <taxon>Pichiomycetes</taxon>
        <taxon>Pichiales</taxon>
        <taxon>Pichiaceae</taxon>
        <taxon>Brettanomyces</taxon>
    </lineage>
</organism>
<evidence type="ECO:0000256" key="1">
    <source>
        <dbReference type="ARBA" id="ARBA00001974"/>
    </source>
</evidence>
<dbReference type="InterPro" id="IPR016167">
    <property type="entry name" value="FAD-bd_PCMH_sub1"/>
</dbReference>
<comment type="similarity">
    <text evidence="3 10">Belongs to the oxygen-dependent FAD-linked oxidoreductase family.</text>
</comment>
<dbReference type="InterPro" id="IPR010031">
    <property type="entry name" value="FAD_lactone_oxidase-like"/>
</dbReference>
<comment type="catalytic activity">
    <reaction evidence="10">
        <text>D-arabinono-1,4-lactone + O2 = dehydro-D-arabinono-1,4-lactone + H2O2 + H(+)</text>
        <dbReference type="Rhea" id="RHEA:23756"/>
        <dbReference type="ChEBI" id="CHEBI:15378"/>
        <dbReference type="ChEBI" id="CHEBI:15379"/>
        <dbReference type="ChEBI" id="CHEBI:16240"/>
        <dbReference type="ChEBI" id="CHEBI:16292"/>
        <dbReference type="ChEBI" id="CHEBI:58277"/>
        <dbReference type="EC" id="1.1.3.37"/>
    </reaction>
</comment>
<dbReference type="UniPathway" id="UPA00771">
    <property type="reaction ID" value="UER00766"/>
</dbReference>
<dbReference type="InParanoid" id="A0A448YPH4"/>
<dbReference type="Gene3D" id="3.30.43.10">
    <property type="entry name" value="Uridine Diphospho-n-acetylenolpyruvylglucosamine Reductase, domain 2"/>
    <property type="match status" value="1"/>
</dbReference>
<gene>
    <name evidence="12" type="ORF">BRENAR_LOCUS3508</name>
</gene>
<dbReference type="FunCoup" id="A0A448YPH4">
    <property type="interactions" value="93"/>
</dbReference>
<dbReference type="SUPFAM" id="SSF56176">
    <property type="entry name" value="FAD-binding/transporter-associated domain-like"/>
    <property type="match status" value="1"/>
</dbReference>
<keyword evidence="6 10" id="KW-0285">Flavoprotein</keyword>
<comment type="cofactor">
    <cofactor evidence="1 10">
        <name>FAD</name>
        <dbReference type="ChEBI" id="CHEBI:57692"/>
    </cofactor>
</comment>
<dbReference type="InterPro" id="IPR016169">
    <property type="entry name" value="FAD-bd_PCMH_sub2"/>
</dbReference>
<reference evidence="12 13" key="1">
    <citation type="submission" date="2018-12" db="EMBL/GenBank/DDBJ databases">
        <authorList>
            <person name="Tiukova I."/>
            <person name="Dainat J."/>
        </authorList>
    </citation>
    <scope>NUCLEOTIDE SEQUENCE [LARGE SCALE GENOMIC DNA]</scope>
</reference>
<comment type="pathway">
    <text evidence="2 10">Cofactor biosynthesis; D-erythroascorbate biosynthesis; dehydro-D-arabinono-1,4-lactone from D-arabinose: step 2/2.</text>
</comment>
<keyword evidence="10" id="KW-0496">Mitochondrion</keyword>
<evidence type="ECO:0000313" key="12">
    <source>
        <dbReference type="EMBL" id="VEU22777.1"/>
    </source>
</evidence>
<comment type="subcellular location">
    <subcellularLocation>
        <location evidence="10">Mitochondrion membrane</location>
    </subcellularLocation>
</comment>
<dbReference type="InterPro" id="IPR006094">
    <property type="entry name" value="Oxid_FAD_bind_N"/>
</dbReference>
<evidence type="ECO:0000256" key="9">
    <source>
        <dbReference type="ARBA" id="ARBA00033418"/>
    </source>
</evidence>
<dbReference type="GO" id="GO:0031966">
    <property type="term" value="C:mitochondrial membrane"/>
    <property type="evidence" value="ECO:0007669"/>
    <property type="project" value="UniProtKB-SubCell"/>
</dbReference>
<dbReference type="PIRSF" id="PIRSF000136">
    <property type="entry name" value="LGO_GLO"/>
    <property type="match status" value="1"/>
</dbReference>
<dbReference type="AlphaFoldDB" id="A0A448YPH4"/>
<evidence type="ECO:0000256" key="5">
    <source>
        <dbReference type="ARBA" id="ARBA00016426"/>
    </source>
</evidence>
<evidence type="ECO:0000256" key="2">
    <source>
        <dbReference type="ARBA" id="ARBA00005083"/>
    </source>
</evidence>
<keyword evidence="8 10" id="KW-0560">Oxidoreductase</keyword>
<dbReference type="STRING" id="13370.A0A448YPH4"/>
<evidence type="ECO:0000256" key="6">
    <source>
        <dbReference type="ARBA" id="ARBA00022630"/>
    </source>
</evidence>
<dbReference type="GO" id="GO:0071949">
    <property type="term" value="F:FAD binding"/>
    <property type="evidence" value="ECO:0007669"/>
    <property type="project" value="UniProtKB-UniRule"/>
</dbReference>
<dbReference type="InterPro" id="IPR016166">
    <property type="entry name" value="FAD-bd_PCMH"/>
</dbReference>
<protein>
    <recommendedName>
        <fullName evidence="5 10">D-arabinono-1,4-lactone oxidase</fullName>
        <shortName evidence="10">ALO</shortName>
        <ecNumber evidence="4 10">1.1.3.37</ecNumber>
    </recommendedName>
    <alternativeName>
        <fullName evidence="9 10">L-galactono-gamma-lactone oxidase</fullName>
    </alternativeName>
</protein>
<evidence type="ECO:0000256" key="8">
    <source>
        <dbReference type="ARBA" id="ARBA00023002"/>
    </source>
</evidence>
<accession>A0A448YPH4</accession>
<dbReference type="PROSITE" id="PS51387">
    <property type="entry name" value="FAD_PCMH"/>
    <property type="match status" value="1"/>
</dbReference>
<dbReference type="PANTHER" id="PTHR43762:SF1">
    <property type="entry name" value="D-ARABINONO-1,4-LACTONE OXIDASE"/>
    <property type="match status" value="1"/>
</dbReference>
<evidence type="ECO:0000256" key="10">
    <source>
        <dbReference type="RuleBase" id="RU367158"/>
    </source>
</evidence>
<dbReference type="InterPro" id="IPR007173">
    <property type="entry name" value="ALO_C"/>
</dbReference>
<dbReference type="InterPro" id="IPR030654">
    <property type="entry name" value="Sugar_lactone_oxidase"/>
</dbReference>
<proteinExistence type="inferred from homology"/>
<keyword evidence="13" id="KW-1185">Reference proteome</keyword>
<sequence length="544" mass="61508">MPLPADIQDTVVPYGKHSTWARTFRCTPQYYFQPSTVSEIISIVNAARKAGKSIMTVGAGHSPSDLTFTNDWVVNLDKFNKVIAEKPSKDAKYTDLTVEAGIRVFQINKILASKGLAIQSLGSISQQSIAGIISTGTHGSSPYHGLVSQQIVDITLVNGLGKLVRCSSTENPTLFRAATLSLGKIGLIVYVTIRTVPSFNLRSTQEVISFDTLLDQFERIWTSNEFVRVWWFPYTERCILWRASKSTEPISNPRPSWYGTKLGRFFYETLLWISVHLFPRLTPYVEKFVFARQYGTKETYGHGDVAVQYSVDGLNMDCLFSQYVDEWAAPLTSGPEIIRSLRNSIEEARKTGDFFVHSPIEVRCSNTTCSNTSDLPDLTKRTPTSSGPIFGNQLKPLLDNTPKLKWAPQDKVTNSQLTLYINATMYRPFFTESPIKKWFTVFEETLDAAGGKPHWAKNFIGSSETATDINRKDSDMLGFKGKIEQWYGDDLKTFQRIRKETDPDGVFLSGIPWARRNGIVEEDEIERVEKLRAEKEEEDEEEEE</sequence>
<dbReference type="InterPro" id="IPR036318">
    <property type="entry name" value="FAD-bd_PCMH-like_sf"/>
</dbReference>
<dbReference type="PANTHER" id="PTHR43762">
    <property type="entry name" value="L-GULONOLACTONE OXIDASE"/>
    <property type="match status" value="1"/>
</dbReference>
<evidence type="ECO:0000256" key="4">
    <source>
        <dbReference type="ARBA" id="ARBA00013136"/>
    </source>
</evidence>
<dbReference type="OrthoDB" id="610608at2759"/>